<organism evidence="1 2">
    <name type="scientific">Trachipleistophora hominis</name>
    <name type="common">Microsporidian parasite</name>
    <dbReference type="NCBI Taxonomy" id="72359"/>
    <lineage>
        <taxon>Eukaryota</taxon>
        <taxon>Fungi</taxon>
        <taxon>Fungi incertae sedis</taxon>
        <taxon>Microsporidia</taxon>
        <taxon>Pleistophoridae</taxon>
        <taxon>Trachipleistophora</taxon>
    </lineage>
</organism>
<evidence type="ECO:0000313" key="2">
    <source>
        <dbReference type="Proteomes" id="UP000011185"/>
    </source>
</evidence>
<reference evidence="1 2" key="1">
    <citation type="journal article" date="2012" name="PLoS Pathog.">
        <title>The genome of the obligate intracellular parasite Trachipleistophora hominis: new insights into microsporidian genome dynamics and reductive evolution.</title>
        <authorList>
            <person name="Heinz E."/>
            <person name="Williams T.A."/>
            <person name="Nakjang S."/>
            <person name="Noel C.J."/>
            <person name="Swan D.C."/>
            <person name="Goldberg A.V."/>
            <person name="Harris S.R."/>
            <person name="Weinmaier T."/>
            <person name="Markert S."/>
            <person name="Becher D."/>
            <person name="Bernhardt J."/>
            <person name="Dagan T."/>
            <person name="Hacker C."/>
            <person name="Lucocq J.M."/>
            <person name="Schweder T."/>
            <person name="Rattei T."/>
            <person name="Hall N."/>
            <person name="Hirt R.P."/>
            <person name="Embley T.M."/>
        </authorList>
    </citation>
    <scope>NUCLEOTIDE SEQUENCE [LARGE SCALE GENOMIC DNA]</scope>
</reference>
<proteinExistence type="predicted"/>
<dbReference type="EMBL" id="JH994035">
    <property type="protein sequence ID" value="ELQ74544.1"/>
    <property type="molecule type" value="Genomic_DNA"/>
</dbReference>
<dbReference type="HOGENOM" id="CLU_3299685_0_0_1"/>
<dbReference type="AlphaFoldDB" id="L7JSY8"/>
<dbReference type="VEuPathDB" id="MicrosporidiaDB:THOM_2457"/>
<protein>
    <submittedName>
        <fullName evidence="1">Uncharacterized protein</fullName>
    </submittedName>
</protein>
<gene>
    <name evidence="1" type="ORF">THOM_2457</name>
</gene>
<sequence>MVALLDYENVYKVVVWIIKHTFNMKINPFYIVTRKNLAYT</sequence>
<accession>L7JSY8</accession>
<dbReference type="Proteomes" id="UP000011185">
    <property type="component" value="Unassembled WGS sequence"/>
</dbReference>
<name>L7JSY8_TRAHO</name>
<evidence type="ECO:0000313" key="1">
    <source>
        <dbReference type="EMBL" id="ELQ74544.1"/>
    </source>
</evidence>
<dbReference type="InParanoid" id="L7JSY8"/>
<keyword evidence="2" id="KW-1185">Reference proteome</keyword>